<dbReference type="AlphaFoldDB" id="A0AAU9WDB2"/>
<dbReference type="EMBL" id="CALNXJ010000012">
    <property type="protein sequence ID" value="CAH3110421.1"/>
    <property type="molecule type" value="Genomic_DNA"/>
</dbReference>
<proteinExistence type="predicted"/>
<evidence type="ECO:0000256" key="1">
    <source>
        <dbReference type="SAM" id="MobiDB-lite"/>
    </source>
</evidence>
<feature type="region of interest" description="Disordered" evidence="1">
    <location>
        <begin position="200"/>
        <end position="265"/>
    </location>
</feature>
<gene>
    <name evidence="2" type="ORF">PMEA_00003667</name>
</gene>
<sequence>MANIHVSPLASPSLECLSPAELTNEESGQVEQVTPNQDENENDVFKGETKAFGRKKGFCQFETPSGTLTTLRLSAGSEDASQTSSPKRSPVYCFHSFTYGVSGSSETGTGLHDSGKTSAELDSNDTCESESFDADSPNVWRTRMVVDPGETESGSPTILHGGNFGIGACPSDDSVSLEETNKTKPSEAFQAEIHVKLQNSNDALNSDTKEATTAPKLLSSPDEDHSGEANGEENCAKPPVTRPSPEGAESSVVNTHQTTVSSQNGNITSCFMVPSTRVISDHQWSEIIGSPSGAIDVKNYWMSGEVMPEEKEAVDDDRAPLIRREKSYMGNATEMSSEEEEEEGTPVTCFPCRECHIL</sequence>
<comment type="caution">
    <text evidence="2">The sequence shown here is derived from an EMBL/GenBank/DDBJ whole genome shotgun (WGS) entry which is preliminary data.</text>
</comment>
<organism evidence="2 3">
    <name type="scientific">Pocillopora meandrina</name>
    <dbReference type="NCBI Taxonomy" id="46732"/>
    <lineage>
        <taxon>Eukaryota</taxon>
        <taxon>Metazoa</taxon>
        <taxon>Cnidaria</taxon>
        <taxon>Anthozoa</taxon>
        <taxon>Hexacorallia</taxon>
        <taxon>Scleractinia</taxon>
        <taxon>Astrocoeniina</taxon>
        <taxon>Pocilloporidae</taxon>
        <taxon>Pocillopora</taxon>
    </lineage>
</organism>
<protein>
    <submittedName>
        <fullName evidence="2">Uncharacterized protein</fullName>
    </submittedName>
</protein>
<feature type="region of interest" description="Disordered" evidence="1">
    <location>
        <begin position="149"/>
        <end position="185"/>
    </location>
</feature>
<evidence type="ECO:0000313" key="2">
    <source>
        <dbReference type="EMBL" id="CAH3110421.1"/>
    </source>
</evidence>
<feature type="compositionally biased region" description="Polar residues" evidence="1">
    <location>
        <begin position="251"/>
        <end position="265"/>
    </location>
</feature>
<feature type="compositionally biased region" description="Polar residues" evidence="1">
    <location>
        <begin position="25"/>
        <end position="37"/>
    </location>
</feature>
<accession>A0AAU9WDB2</accession>
<dbReference type="Proteomes" id="UP001159428">
    <property type="component" value="Unassembled WGS sequence"/>
</dbReference>
<name>A0AAU9WDB2_9CNID</name>
<feature type="compositionally biased region" description="Acidic residues" evidence="1">
    <location>
        <begin position="122"/>
        <end position="133"/>
    </location>
</feature>
<feature type="region of interest" description="Disordered" evidence="1">
    <location>
        <begin position="105"/>
        <end position="134"/>
    </location>
</feature>
<evidence type="ECO:0000313" key="3">
    <source>
        <dbReference type="Proteomes" id="UP001159428"/>
    </source>
</evidence>
<feature type="region of interest" description="Disordered" evidence="1">
    <location>
        <begin position="22"/>
        <end position="47"/>
    </location>
</feature>
<keyword evidence="3" id="KW-1185">Reference proteome</keyword>
<reference evidence="2 3" key="1">
    <citation type="submission" date="2022-05" db="EMBL/GenBank/DDBJ databases">
        <authorList>
            <consortium name="Genoscope - CEA"/>
            <person name="William W."/>
        </authorList>
    </citation>
    <scope>NUCLEOTIDE SEQUENCE [LARGE SCALE GENOMIC DNA]</scope>
</reference>